<organism evidence="1 2">
    <name type="scientific">Yarrowia lipolytica</name>
    <name type="common">Candida lipolytica</name>
    <dbReference type="NCBI Taxonomy" id="4952"/>
    <lineage>
        <taxon>Eukaryota</taxon>
        <taxon>Fungi</taxon>
        <taxon>Dikarya</taxon>
        <taxon>Ascomycota</taxon>
        <taxon>Saccharomycotina</taxon>
        <taxon>Dipodascomycetes</taxon>
        <taxon>Dipodascales</taxon>
        <taxon>Dipodascales incertae sedis</taxon>
        <taxon>Yarrowia</taxon>
    </lineage>
</organism>
<evidence type="ECO:0000313" key="1">
    <source>
        <dbReference type="EMBL" id="AOW02699.1"/>
    </source>
</evidence>
<reference evidence="1 2" key="1">
    <citation type="journal article" date="2016" name="PLoS ONE">
        <title>Sequence Assembly of Yarrowia lipolytica Strain W29/CLIB89 Shows Transposable Element Diversity.</title>
        <authorList>
            <person name="Magnan C."/>
            <person name="Yu J."/>
            <person name="Chang I."/>
            <person name="Jahn E."/>
            <person name="Kanomata Y."/>
            <person name="Wu J."/>
            <person name="Zeller M."/>
            <person name="Oakes M."/>
            <person name="Baldi P."/>
            <person name="Sandmeyer S."/>
        </authorList>
    </citation>
    <scope>NUCLEOTIDE SEQUENCE [LARGE SCALE GENOMIC DNA]</scope>
    <source>
        <strain evidence="2">CLIB89(W29)</strain>
    </source>
</reference>
<dbReference type="EMBL" id="CP017555">
    <property type="protein sequence ID" value="AOW02699.1"/>
    <property type="molecule type" value="Genomic_DNA"/>
</dbReference>
<proteinExistence type="predicted"/>
<sequence length="192" mass="21873">MGTRIGVDGSVTGFFSALPTYLYVSIHDTFISASSVRRAHLVHCSREKMRFFNRALEYGSGYKGRYFRQNKSSLFSEMRCKSSRDRLTLLASLHVQLSTCSCRWKVSCRAEKFSMQERIIFGLGGLYDEIWGDPEQWVLPPTGCSQLVSLTLETILPRVVGERLEVFCVFRGFSPSPLYVYPPLNISLTIYP</sequence>
<dbReference type="GeneID" id="94582946"/>
<name>A0A1D8NAQ0_YARLL</name>
<dbReference type="Proteomes" id="UP000182444">
    <property type="component" value="Chromosome 1C"/>
</dbReference>
<dbReference type="RefSeq" id="XP_068138411.1">
    <property type="nucleotide sequence ID" value="XM_068282310.1"/>
</dbReference>
<dbReference type="VEuPathDB" id="FungiDB:YALI1_C16133g"/>
<accession>A0A1D8NAQ0</accession>
<protein>
    <submittedName>
        <fullName evidence="1">Uncharacterized protein</fullName>
    </submittedName>
</protein>
<dbReference type="AlphaFoldDB" id="A0A1D8NAQ0"/>
<gene>
    <name evidence="1" type="ORF">YALI1_C16133g</name>
</gene>
<evidence type="ECO:0000313" key="2">
    <source>
        <dbReference type="Proteomes" id="UP000182444"/>
    </source>
</evidence>